<dbReference type="EMBL" id="LMYN01000069">
    <property type="protein sequence ID" value="KSA00929.1"/>
    <property type="molecule type" value="Genomic_DNA"/>
</dbReference>
<dbReference type="InterPro" id="IPR002645">
    <property type="entry name" value="STAS_dom"/>
</dbReference>
<feature type="transmembrane region" description="Helical" evidence="6">
    <location>
        <begin position="427"/>
        <end position="447"/>
    </location>
</feature>
<dbReference type="InterPro" id="IPR011547">
    <property type="entry name" value="SLC26A/SulP_dom"/>
</dbReference>
<proteinExistence type="predicted"/>
<dbReference type="RefSeq" id="XP_015467031.1">
    <property type="nucleotide sequence ID" value="XM_015612128.1"/>
</dbReference>
<dbReference type="Gene3D" id="3.30.750.24">
    <property type="entry name" value="STAS domain"/>
    <property type="match status" value="1"/>
</dbReference>
<feature type="transmembrane region" description="Helical" evidence="6">
    <location>
        <begin position="316"/>
        <end position="339"/>
    </location>
</feature>
<evidence type="ECO:0000256" key="3">
    <source>
        <dbReference type="ARBA" id="ARBA00022989"/>
    </source>
</evidence>
<keyword evidence="2 6" id="KW-0812">Transmembrane</keyword>
<name>A0A0V1PXE4_9ASCO</name>
<comment type="subcellular location">
    <subcellularLocation>
        <location evidence="1">Membrane</location>
        <topology evidence="1">Multi-pass membrane protein</topology>
    </subcellularLocation>
</comment>
<reference evidence="8 9" key="1">
    <citation type="submission" date="2015-11" db="EMBL/GenBank/DDBJ databases">
        <title>The genome of Debaryomyces fabryi.</title>
        <authorList>
            <person name="Tafer H."/>
            <person name="Lopandic K."/>
        </authorList>
    </citation>
    <scope>NUCLEOTIDE SEQUENCE [LARGE SCALE GENOMIC DNA]</scope>
    <source>
        <strain evidence="8 9">CBS 789</strain>
    </source>
</reference>
<dbReference type="SUPFAM" id="SSF51206">
    <property type="entry name" value="cAMP-binding domain-like"/>
    <property type="match status" value="1"/>
</dbReference>
<sequence length="1036" mass="115300">MSSFNNPFSQSQNNRTIGELDENHMRDGGRRKYSISEVLAQSVSSQGGTFEFGGRSYVGGNTGMTNRASMNTMFSPAVHSGILIHEQTANLASIGVTDDAEDSKMGNKNSFAENLVSEVMSSENEGDYMSSSPPIPILGSTPGNARQFLGRIYNEPEGATDVEPLLINTSKKLYTDEYASSANNVEPNDLEIGDISYKPVGEQELTQEPSKLHKLVIQPLNYIPAVFLGTLLNILDGLSYGMIMFPISESIFASLAPAGLSMFYVSCIVSQLIFSLGGSAFRAGIGSEMIEVTPFFHVMALSILEQIGSPEENKDAIISTTIVTYAILSILTGLVFFLLGKLKLGSLVGFFPRHILVGCIGGVGYFLVVTGIEVSSRLEGGIYYNAPTFFYLFNNYITLLEWVIPLILALILIVMQTKFHNSLLVPLFFIGVFVMFHFLVFAIPGWSLDSARQYGWVFPEVEANEPWYSFYDLYDFSLVHWWCIAKQVPTMLALTFFGILHIPINVPALAATIKMDQIDVDRELVAHGYSNVLSGLLGSIQNYLVYTNSVLFIRAGADARLAGVLLAIATGAVMVVGPVLIGYIPVCVVGALIYLLGYELLKEALYDTWGKLRRLEYSTILIIVVVMGAWDFVYGVLAGILLACLLFVIEAARRPVVRGIYTGVVARSTVLRHPKQQEFLKDVGDQICVLKLQGTVFFGSIGGVEDVIRLRLEDDKFKENPIKFLILDMKGVDSVDFSAAEGFRRMLNLSNEYDVQLIISSVTDEDDIVKALRDAGLWDTENNLDIQLFSTLNYALEWCENCFLSTYKLIRRKQKHTPISKAIGTNFNSIGSMGTPDTDKLLSNHSMDMKYATPRTTQVYKAAERTVNYEQGIQNRLSVTNDSLRRKPLPLIMITFAGLSDKNDKFWSKLTPYFIKEQIPEDYTFYDTSKDRPAFFIVESGLIRSVCKFESDGRELRSSILPMTAFGDLYDKGSNYRDMVYTTVNDTLTWKLSESKLNELLKTPDGYAVYNELLKIQAKLVRERFDTMTANLVISA</sequence>
<dbReference type="Proteomes" id="UP000054251">
    <property type="component" value="Unassembled WGS sequence"/>
</dbReference>
<dbReference type="Pfam" id="PF00916">
    <property type="entry name" value="Sulfate_transp"/>
    <property type="match status" value="1"/>
</dbReference>
<evidence type="ECO:0000256" key="4">
    <source>
        <dbReference type="ARBA" id="ARBA00023136"/>
    </source>
</evidence>
<dbReference type="InterPro" id="IPR018490">
    <property type="entry name" value="cNMP-bd_dom_sf"/>
</dbReference>
<feature type="transmembrane region" description="Helical" evidence="6">
    <location>
        <begin position="617"/>
        <end position="649"/>
    </location>
</feature>
<organism evidence="8 9">
    <name type="scientific">Debaryomyces fabryi</name>
    <dbReference type="NCBI Taxonomy" id="58627"/>
    <lineage>
        <taxon>Eukaryota</taxon>
        <taxon>Fungi</taxon>
        <taxon>Dikarya</taxon>
        <taxon>Ascomycota</taxon>
        <taxon>Saccharomycotina</taxon>
        <taxon>Pichiomycetes</taxon>
        <taxon>Debaryomycetaceae</taxon>
        <taxon>Debaryomyces</taxon>
    </lineage>
</organism>
<keyword evidence="9" id="KW-1185">Reference proteome</keyword>
<dbReference type="PROSITE" id="PS50801">
    <property type="entry name" value="STAS"/>
    <property type="match status" value="1"/>
</dbReference>
<comment type="caution">
    <text evidence="8">The sequence shown here is derived from an EMBL/GenBank/DDBJ whole genome shotgun (WGS) entry which is preliminary data.</text>
</comment>
<keyword evidence="3 6" id="KW-1133">Transmembrane helix</keyword>
<evidence type="ECO:0000256" key="2">
    <source>
        <dbReference type="ARBA" id="ARBA00022692"/>
    </source>
</evidence>
<dbReference type="AlphaFoldDB" id="A0A0V1PXE4"/>
<evidence type="ECO:0000256" key="1">
    <source>
        <dbReference type="ARBA" id="ARBA00004141"/>
    </source>
</evidence>
<feature type="transmembrane region" description="Helical" evidence="6">
    <location>
        <begin position="491"/>
        <end position="513"/>
    </location>
</feature>
<keyword evidence="4 6" id="KW-0472">Membrane</keyword>
<feature type="transmembrane region" description="Helical" evidence="6">
    <location>
        <begin position="533"/>
        <end position="552"/>
    </location>
</feature>
<dbReference type="Pfam" id="PF01740">
    <property type="entry name" value="STAS"/>
    <property type="match status" value="1"/>
</dbReference>
<dbReference type="PANTHER" id="PTHR43310">
    <property type="entry name" value="SULFATE TRANSPORTER YBAR-RELATED"/>
    <property type="match status" value="1"/>
</dbReference>
<feature type="transmembrane region" description="Helical" evidence="6">
    <location>
        <begin position="564"/>
        <end position="597"/>
    </location>
</feature>
<feature type="domain" description="STAS" evidence="7">
    <location>
        <begin position="685"/>
        <end position="799"/>
    </location>
</feature>
<evidence type="ECO:0000313" key="9">
    <source>
        <dbReference type="Proteomes" id="UP000054251"/>
    </source>
</evidence>
<feature type="transmembrane region" description="Helical" evidence="6">
    <location>
        <begin position="251"/>
        <end position="273"/>
    </location>
</feature>
<feature type="transmembrane region" description="Helical" evidence="6">
    <location>
        <begin position="220"/>
        <end position="245"/>
    </location>
</feature>
<feature type="region of interest" description="Disordered" evidence="5">
    <location>
        <begin position="1"/>
        <end position="27"/>
    </location>
</feature>
<accession>A0A0V1PXE4</accession>
<gene>
    <name evidence="8" type="ORF">AC631_03299</name>
</gene>
<dbReference type="PANTHER" id="PTHR43310:SF4">
    <property type="entry name" value="AFR304WP"/>
    <property type="match status" value="1"/>
</dbReference>
<dbReference type="OrthoDB" id="409725at2759"/>
<feature type="transmembrane region" description="Helical" evidence="6">
    <location>
        <begin position="392"/>
        <end position="415"/>
    </location>
</feature>
<dbReference type="GO" id="GO:0016020">
    <property type="term" value="C:membrane"/>
    <property type="evidence" value="ECO:0007669"/>
    <property type="project" value="UniProtKB-SubCell"/>
</dbReference>
<feature type="compositionally biased region" description="Low complexity" evidence="5">
    <location>
        <begin position="1"/>
        <end position="14"/>
    </location>
</feature>
<evidence type="ECO:0000256" key="6">
    <source>
        <dbReference type="SAM" id="Phobius"/>
    </source>
</evidence>
<evidence type="ECO:0000313" key="8">
    <source>
        <dbReference type="EMBL" id="KSA00929.1"/>
    </source>
</evidence>
<dbReference type="CDD" id="cd07042">
    <property type="entry name" value="STAS_SulP_like_sulfate_transporter"/>
    <property type="match status" value="1"/>
</dbReference>
<dbReference type="InterPro" id="IPR052706">
    <property type="entry name" value="Membrane-Transporter-like"/>
</dbReference>
<dbReference type="SUPFAM" id="SSF52091">
    <property type="entry name" value="SpoIIaa-like"/>
    <property type="match status" value="1"/>
</dbReference>
<evidence type="ECO:0000259" key="7">
    <source>
        <dbReference type="PROSITE" id="PS50801"/>
    </source>
</evidence>
<dbReference type="InterPro" id="IPR036513">
    <property type="entry name" value="STAS_dom_sf"/>
</dbReference>
<dbReference type="GeneID" id="26840308"/>
<feature type="transmembrane region" description="Helical" evidence="6">
    <location>
        <begin position="351"/>
        <end position="372"/>
    </location>
</feature>
<evidence type="ECO:0000256" key="5">
    <source>
        <dbReference type="SAM" id="MobiDB-lite"/>
    </source>
</evidence>
<protein>
    <submittedName>
        <fullName evidence="8">STAS domain-containing protein</fullName>
    </submittedName>
</protein>